<evidence type="ECO:0000256" key="1">
    <source>
        <dbReference type="SAM" id="MobiDB-lite"/>
    </source>
</evidence>
<dbReference type="InterPro" id="IPR001214">
    <property type="entry name" value="SET_dom"/>
</dbReference>
<accession>A0A9K3CTH3</accession>
<organism evidence="3 4">
    <name type="scientific">Kipferlia bialata</name>
    <dbReference type="NCBI Taxonomy" id="797122"/>
    <lineage>
        <taxon>Eukaryota</taxon>
        <taxon>Metamonada</taxon>
        <taxon>Carpediemonas-like organisms</taxon>
        <taxon>Kipferlia</taxon>
    </lineage>
</organism>
<dbReference type="SUPFAM" id="SSF82199">
    <property type="entry name" value="SET domain"/>
    <property type="match status" value="1"/>
</dbReference>
<sequence length="204" mass="23279">MPAVVPRRRPKRKGQRTKKGPVEAKFELQDVGEMVATAPIKRGDCVLREKPQLCFVTETIRDFELEEKDYLVQNEVQKMSEENQALFHALSPCYAAGIADDNRMDPYPFLDRLLTHGFDGTTDGLEDGYPCICLSFTAARINHSCRPNVFSHYNDRQMLTFHAIRDIEVGDQLSVKYGPVNVYLPTSDRQAACEKISFNCRCER</sequence>
<proteinExistence type="predicted"/>
<dbReference type="InterPro" id="IPR053185">
    <property type="entry name" value="SET_domain_protein"/>
</dbReference>
<dbReference type="PROSITE" id="PS50280">
    <property type="entry name" value="SET"/>
    <property type="match status" value="1"/>
</dbReference>
<dbReference type="Proteomes" id="UP000265618">
    <property type="component" value="Unassembled WGS sequence"/>
</dbReference>
<comment type="caution">
    <text evidence="3">The sequence shown here is derived from an EMBL/GenBank/DDBJ whole genome shotgun (WGS) entry which is preliminary data.</text>
</comment>
<dbReference type="PANTHER" id="PTHR47332:SF4">
    <property type="entry name" value="SET DOMAIN-CONTAINING PROTEIN 5"/>
    <property type="match status" value="1"/>
</dbReference>
<feature type="compositionally biased region" description="Basic residues" evidence="1">
    <location>
        <begin position="1"/>
        <end position="19"/>
    </location>
</feature>
<dbReference type="Gene3D" id="2.170.270.10">
    <property type="entry name" value="SET domain"/>
    <property type="match status" value="1"/>
</dbReference>
<dbReference type="CDD" id="cd20071">
    <property type="entry name" value="SET_SMYD"/>
    <property type="match status" value="1"/>
</dbReference>
<dbReference type="PANTHER" id="PTHR47332">
    <property type="entry name" value="SET DOMAIN-CONTAINING PROTEIN 5"/>
    <property type="match status" value="1"/>
</dbReference>
<feature type="region of interest" description="Disordered" evidence="1">
    <location>
        <begin position="1"/>
        <end position="20"/>
    </location>
</feature>
<evidence type="ECO:0000259" key="2">
    <source>
        <dbReference type="PROSITE" id="PS50280"/>
    </source>
</evidence>
<dbReference type="AlphaFoldDB" id="A0A9K3CTH3"/>
<dbReference type="EMBL" id="BDIP01000664">
    <property type="protein sequence ID" value="GIQ82341.1"/>
    <property type="molecule type" value="Genomic_DNA"/>
</dbReference>
<dbReference type="Pfam" id="PF00856">
    <property type="entry name" value="SET"/>
    <property type="match status" value="1"/>
</dbReference>
<keyword evidence="4" id="KW-1185">Reference proteome</keyword>
<dbReference type="InterPro" id="IPR046341">
    <property type="entry name" value="SET_dom_sf"/>
</dbReference>
<feature type="domain" description="SET" evidence="2">
    <location>
        <begin position="24"/>
        <end position="178"/>
    </location>
</feature>
<protein>
    <recommendedName>
        <fullName evidence="2">SET domain-containing protein</fullName>
    </recommendedName>
</protein>
<evidence type="ECO:0000313" key="3">
    <source>
        <dbReference type="EMBL" id="GIQ82341.1"/>
    </source>
</evidence>
<name>A0A9K3CTH3_9EUKA</name>
<evidence type="ECO:0000313" key="4">
    <source>
        <dbReference type="Proteomes" id="UP000265618"/>
    </source>
</evidence>
<gene>
    <name evidence="3" type="ORF">KIPB_003458</name>
</gene>
<dbReference type="OrthoDB" id="265717at2759"/>
<reference evidence="3 4" key="1">
    <citation type="journal article" date="2018" name="PLoS ONE">
        <title>The draft genome of Kipferlia bialata reveals reductive genome evolution in fornicate parasites.</title>
        <authorList>
            <person name="Tanifuji G."/>
            <person name="Takabayashi S."/>
            <person name="Kume K."/>
            <person name="Takagi M."/>
            <person name="Nakayama T."/>
            <person name="Kamikawa R."/>
            <person name="Inagaki Y."/>
            <person name="Hashimoto T."/>
        </authorList>
    </citation>
    <scope>NUCLEOTIDE SEQUENCE [LARGE SCALE GENOMIC DNA]</scope>
    <source>
        <strain evidence="3">NY0173</strain>
    </source>
</reference>